<keyword evidence="3" id="KW-1185">Reference proteome</keyword>
<dbReference type="GeneID" id="59290584"/>
<name>A0A8H6FQR0_9LECA</name>
<accession>A0A8H6FQR0</accession>
<dbReference type="EMBL" id="JACCJC010000044">
    <property type="protein sequence ID" value="KAF6232967.1"/>
    <property type="molecule type" value="Genomic_DNA"/>
</dbReference>
<feature type="compositionally biased region" description="Low complexity" evidence="1">
    <location>
        <begin position="45"/>
        <end position="60"/>
    </location>
</feature>
<protein>
    <submittedName>
        <fullName evidence="2">Uncharacterized protein</fullName>
    </submittedName>
</protein>
<evidence type="ECO:0000256" key="1">
    <source>
        <dbReference type="SAM" id="MobiDB-lite"/>
    </source>
</evidence>
<organism evidence="2 3">
    <name type="scientific">Letharia columbiana</name>
    <dbReference type="NCBI Taxonomy" id="112416"/>
    <lineage>
        <taxon>Eukaryota</taxon>
        <taxon>Fungi</taxon>
        <taxon>Dikarya</taxon>
        <taxon>Ascomycota</taxon>
        <taxon>Pezizomycotina</taxon>
        <taxon>Lecanoromycetes</taxon>
        <taxon>OSLEUM clade</taxon>
        <taxon>Lecanoromycetidae</taxon>
        <taxon>Lecanorales</taxon>
        <taxon>Lecanorineae</taxon>
        <taxon>Parmeliaceae</taxon>
        <taxon>Letharia</taxon>
    </lineage>
</organism>
<comment type="caution">
    <text evidence="2">The sequence shown here is derived from an EMBL/GenBank/DDBJ whole genome shotgun (WGS) entry which is preliminary data.</text>
</comment>
<dbReference type="RefSeq" id="XP_037162390.1">
    <property type="nucleotide sequence ID" value="XM_037310826.1"/>
</dbReference>
<reference evidence="2 3" key="1">
    <citation type="journal article" date="2020" name="Genomics">
        <title>Complete, high-quality genomes from long-read metagenomic sequencing of two wolf lichen thalli reveals enigmatic genome architecture.</title>
        <authorList>
            <person name="McKenzie S.K."/>
            <person name="Walston R.F."/>
            <person name="Allen J.L."/>
        </authorList>
    </citation>
    <scope>NUCLEOTIDE SEQUENCE [LARGE SCALE GENOMIC DNA]</scope>
    <source>
        <strain evidence="2">WasteWater2</strain>
    </source>
</reference>
<proteinExistence type="predicted"/>
<evidence type="ECO:0000313" key="2">
    <source>
        <dbReference type="EMBL" id="KAF6232967.1"/>
    </source>
</evidence>
<evidence type="ECO:0000313" key="3">
    <source>
        <dbReference type="Proteomes" id="UP000578531"/>
    </source>
</evidence>
<sequence length="73" mass="7742">MTDSDVDVGGGTDDASDSEAVPNVIEVFPGERMDTTADWTQSQRSSPSLNPEPNPSLSHPRFTSNPALSLPRG</sequence>
<dbReference type="Proteomes" id="UP000578531">
    <property type="component" value="Unassembled WGS sequence"/>
</dbReference>
<feature type="region of interest" description="Disordered" evidence="1">
    <location>
        <begin position="1"/>
        <end position="73"/>
    </location>
</feature>
<gene>
    <name evidence="2" type="ORF">HO173_008930</name>
</gene>
<dbReference type="AlphaFoldDB" id="A0A8H6FQR0"/>